<dbReference type="eggNOG" id="ENOG502TBTA">
    <property type="taxonomic scope" value="Eukaryota"/>
</dbReference>
<name>S7Z8I5_PENO1</name>
<proteinExistence type="predicted"/>
<evidence type="ECO:0000313" key="1">
    <source>
        <dbReference type="EMBL" id="EPS26875.1"/>
    </source>
</evidence>
<evidence type="ECO:0008006" key="3">
    <source>
        <dbReference type="Google" id="ProtNLM"/>
    </source>
</evidence>
<dbReference type="PhylomeDB" id="S7Z8I5"/>
<protein>
    <recommendedName>
        <fullName evidence="3">Ras-GEF domain-containing protein</fullName>
    </recommendedName>
</protein>
<keyword evidence="2" id="KW-1185">Reference proteome</keyword>
<dbReference type="Proteomes" id="UP000019376">
    <property type="component" value="Unassembled WGS sequence"/>
</dbReference>
<dbReference type="OrthoDB" id="4312812at2759"/>
<reference evidence="1 2" key="1">
    <citation type="journal article" date="2013" name="PLoS ONE">
        <title>Genomic and secretomic analyses reveal unique features of the lignocellulolytic enzyme system of Penicillium decumbens.</title>
        <authorList>
            <person name="Liu G."/>
            <person name="Zhang L."/>
            <person name="Wei X."/>
            <person name="Zou G."/>
            <person name="Qin Y."/>
            <person name="Ma L."/>
            <person name="Li J."/>
            <person name="Zheng H."/>
            <person name="Wang S."/>
            <person name="Wang C."/>
            <person name="Xun L."/>
            <person name="Zhao G.-P."/>
            <person name="Zhou Z."/>
            <person name="Qu Y."/>
        </authorList>
    </citation>
    <scope>NUCLEOTIDE SEQUENCE [LARGE SCALE GENOMIC DNA]</scope>
    <source>
        <strain evidence="2">114-2 / CGMCC 5302</strain>
    </source>
</reference>
<sequence length="464" mass="53431">MASDCPTPSYPSPFYISAEFPRFAISYRWWEDEARAVLWAFNIPEICQVIRYGLFQDENFPRSSLLSRNADTIDAFLVTLAQRHEHQLLGNLSHVQRVEEILRRSRIPPLQPVPWMWFPPQPAHDLDAREIANAIEAESHHQFRKIAFEEIVRASLGYNAPSVEWFLLQHTVLCIYFVDHLRTYPKDISLYLKVEEHLRGSSPFAHRALIHCIRVIDPDAAQHLPQTFAPGFAFIAEPVQALFRDQPPSLTTILKIMSVLAIRFRHRYTHCARMQWHHPFDTSILFLEDYLNATSPKDLARTLTRTDELDFSGLARQNIVTNDIFVQAILTNWHELTTSVWECCAALPDIVPFLQECTQILLEAKNYHSLTALAAGLRRYNIASAQSRGLISTGNGVITLHPILPPEVDMIIDTAQNYDSYQQHYQTNPGIPFLTPHIREYQLHGEPAIRDLLLYLQRQPSTEP</sequence>
<dbReference type="STRING" id="933388.S7Z8I5"/>
<dbReference type="EMBL" id="KB644409">
    <property type="protein sequence ID" value="EPS26875.1"/>
    <property type="molecule type" value="Genomic_DNA"/>
</dbReference>
<organism evidence="1 2">
    <name type="scientific">Penicillium oxalicum (strain 114-2 / CGMCC 5302)</name>
    <name type="common">Penicillium decumbens</name>
    <dbReference type="NCBI Taxonomy" id="933388"/>
    <lineage>
        <taxon>Eukaryota</taxon>
        <taxon>Fungi</taxon>
        <taxon>Dikarya</taxon>
        <taxon>Ascomycota</taxon>
        <taxon>Pezizomycotina</taxon>
        <taxon>Eurotiomycetes</taxon>
        <taxon>Eurotiomycetidae</taxon>
        <taxon>Eurotiales</taxon>
        <taxon>Aspergillaceae</taxon>
        <taxon>Penicillium</taxon>
    </lineage>
</organism>
<dbReference type="AlphaFoldDB" id="S7Z8I5"/>
<dbReference type="HOGENOM" id="CLU_048480_0_0_1"/>
<gene>
    <name evidence="1" type="ORF">PDE_01815</name>
</gene>
<accession>S7Z8I5</accession>
<evidence type="ECO:0000313" key="2">
    <source>
        <dbReference type="Proteomes" id="UP000019376"/>
    </source>
</evidence>